<evidence type="ECO:0000256" key="5">
    <source>
        <dbReference type="ARBA" id="ARBA00023136"/>
    </source>
</evidence>
<dbReference type="EMBL" id="BOQT01000010">
    <property type="protein sequence ID" value="GIN21648.1"/>
    <property type="molecule type" value="Genomic_DNA"/>
</dbReference>
<evidence type="ECO:0000313" key="7">
    <source>
        <dbReference type="EMBL" id="GIN21648.1"/>
    </source>
</evidence>
<evidence type="ECO:0000256" key="1">
    <source>
        <dbReference type="ARBA" id="ARBA00004141"/>
    </source>
</evidence>
<feature type="transmembrane region" description="Helical" evidence="6">
    <location>
        <begin position="201"/>
        <end position="220"/>
    </location>
</feature>
<organism evidence="7 8">
    <name type="scientific">Siminovitchia fordii</name>
    <dbReference type="NCBI Taxonomy" id="254759"/>
    <lineage>
        <taxon>Bacteria</taxon>
        <taxon>Bacillati</taxon>
        <taxon>Bacillota</taxon>
        <taxon>Bacilli</taxon>
        <taxon>Bacillales</taxon>
        <taxon>Bacillaceae</taxon>
        <taxon>Siminovitchia</taxon>
    </lineage>
</organism>
<feature type="transmembrane region" description="Helical" evidence="6">
    <location>
        <begin position="61"/>
        <end position="84"/>
    </location>
</feature>
<evidence type="ECO:0000256" key="3">
    <source>
        <dbReference type="ARBA" id="ARBA00022692"/>
    </source>
</evidence>
<evidence type="ECO:0000256" key="6">
    <source>
        <dbReference type="SAM" id="Phobius"/>
    </source>
</evidence>
<feature type="transmembrane region" description="Helical" evidence="6">
    <location>
        <begin position="29"/>
        <end position="55"/>
    </location>
</feature>
<keyword evidence="4 6" id="KW-1133">Transmembrane helix</keyword>
<dbReference type="CDD" id="cd11484">
    <property type="entry name" value="SLC-NCS1sbd_CobB-like"/>
    <property type="match status" value="1"/>
</dbReference>
<feature type="transmembrane region" description="Helical" evidence="6">
    <location>
        <begin position="96"/>
        <end position="119"/>
    </location>
</feature>
<dbReference type="RefSeq" id="WP_018707345.1">
    <property type="nucleotide sequence ID" value="NZ_BOQT01000010.1"/>
</dbReference>
<feature type="transmembrane region" description="Helical" evidence="6">
    <location>
        <begin position="240"/>
        <end position="259"/>
    </location>
</feature>
<feature type="transmembrane region" description="Helical" evidence="6">
    <location>
        <begin position="409"/>
        <end position="427"/>
    </location>
</feature>
<comment type="subcellular location">
    <subcellularLocation>
        <location evidence="1">Membrane</location>
        <topology evidence="1">Multi-pass membrane protein</topology>
    </subcellularLocation>
</comment>
<dbReference type="PANTHER" id="PTHR30569:SF0">
    <property type="entry name" value="CYTOSINE PERMEASE"/>
    <property type="match status" value="1"/>
</dbReference>
<dbReference type="Gene3D" id="1.10.4160.10">
    <property type="entry name" value="Hydantoin permease"/>
    <property type="match status" value="1"/>
</dbReference>
<feature type="transmembrane region" description="Helical" evidence="6">
    <location>
        <begin position="265"/>
        <end position="286"/>
    </location>
</feature>
<feature type="transmembrane region" description="Helical" evidence="6">
    <location>
        <begin position="139"/>
        <end position="158"/>
    </location>
</feature>
<protein>
    <submittedName>
        <fullName evidence="7">Cytosine permease</fullName>
    </submittedName>
</protein>
<feature type="transmembrane region" description="Helical" evidence="6">
    <location>
        <begin position="340"/>
        <end position="362"/>
    </location>
</feature>
<dbReference type="InterPro" id="IPR030191">
    <property type="entry name" value="CodB"/>
</dbReference>
<proteinExistence type="inferred from homology"/>
<evidence type="ECO:0000313" key="8">
    <source>
        <dbReference type="Proteomes" id="UP000680279"/>
    </source>
</evidence>
<comment type="similarity">
    <text evidence="2">Belongs to the purine-cytosine permease (2.A.39) family.</text>
</comment>
<keyword evidence="3 6" id="KW-0812">Transmembrane</keyword>
<dbReference type="Proteomes" id="UP000680279">
    <property type="component" value="Unassembled WGS sequence"/>
</dbReference>
<feature type="transmembrane region" description="Helical" evidence="6">
    <location>
        <begin position="316"/>
        <end position="334"/>
    </location>
</feature>
<feature type="transmembrane region" description="Helical" evidence="6">
    <location>
        <begin position="383"/>
        <end position="403"/>
    </location>
</feature>
<evidence type="ECO:0000256" key="2">
    <source>
        <dbReference type="ARBA" id="ARBA00008974"/>
    </source>
</evidence>
<keyword evidence="5 6" id="KW-0472">Membrane</keyword>
<reference evidence="7 8" key="1">
    <citation type="submission" date="2021-03" db="EMBL/GenBank/DDBJ databases">
        <title>Antimicrobial resistance genes in bacteria isolated from Japanese honey, and their potential for conferring macrolide and lincosamide resistance in the American foulbrood pathogen Paenibacillus larvae.</title>
        <authorList>
            <person name="Okamoto M."/>
            <person name="Kumagai M."/>
            <person name="Kanamori H."/>
            <person name="Takamatsu D."/>
        </authorList>
    </citation>
    <scope>NUCLEOTIDE SEQUENCE [LARGE SCALE GENOMIC DNA]</scope>
    <source>
        <strain evidence="7 8">J1TS3</strain>
    </source>
</reference>
<evidence type="ECO:0000256" key="4">
    <source>
        <dbReference type="ARBA" id="ARBA00022989"/>
    </source>
</evidence>
<dbReference type="PANTHER" id="PTHR30569">
    <property type="entry name" value="CYTOSINE TRANSPORTER CODB"/>
    <property type="match status" value="1"/>
</dbReference>
<name>A0ABQ4K906_9BACI</name>
<accession>A0ABQ4K906</accession>
<dbReference type="InterPro" id="IPR001248">
    <property type="entry name" value="Pur-cyt_permease"/>
</dbReference>
<gene>
    <name evidence="7" type="ORF">J1TS3_27820</name>
</gene>
<sequence length="442" mass="47661">MKKEEEVTIGEKYDDYALSRVPKSERKHWFGIATMRFGQISALSQFLLGAALGYGMDFWTAFWAITLGAVILEVVSIFVGIAGMREGLSTTLLVRWAGFGKLGSFLLSLVIAISMIGWFGIQNEVFANGIHQIVGGPVWLWSIVTGVSVTLIVLFGILSLGFTAYVTVPLFLLVVFYSISNVLTQFSFGELIALPVPGPEIPLAVGASMVAGGFIAGAIITPDMSRFNRSVGDVIKQTVIGITFGEYIIGLVGVLLAHAAKTSDVISIVMGTSGIIGTIILITATLKINDWNLYSSSLGVVNLIDLGFGKRVNRTLVTIILGLIGTLFSVLGILGAFESFLVLLGVALPPVGGIMTVEYFIVKRYAKELKESREKGVLPETYEAWNPITLIAWIASIAIGLTIHWGIPSVNSLVAGGFLYWLLNAIVHRGKKVTYGEVKTYK</sequence>
<keyword evidence="8" id="KW-1185">Reference proteome</keyword>
<dbReference type="Pfam" id="PF02133">
    <property type="entry name" value="Transp_cyt_pur"/>
    <property type="match status" value="1"/>
</dbReference>
<comment type="caution">
    <text evidence="7">The sequence shown here is derived from an EMBL/GenBank/DDBJ whole genome shotgun (WGS) entry which is preliminary data.</text>
</comment>